<dbReference type="Gene3D" id="3.40.50.720">
    <property type="entry name" value="NAD(P)-binding Rossmann-like Domain"/>
    <property type="match status" value="1"/>
</dbReference>
<dbReference type="OrthoDB" id="3518805at2"/>
<dbReference type="RefSeq" id="WP_039588420.1">
    <property type="nucleotide sequence ID" value="NZ_JQGJ02000002.1"/>
</dbReference>
<dbReference type="AlphaFoldDB" id="A0A0B1ZAV3"/>
<dbReference type="InterPro" id="IPR036291">
    <property type="entry name" value="NAD(P)-bd_dom_sf"/>
</dbReference>
<proteinExistence type="predicted"/>
<dbReference type="Proteomes" id="UP000030949">
    <property type="component" value="Unassembled WGS sequence"/>
</dbReference>
<comment type="caution">
    <text evidence="1">The sequence shown here is derived from an EMBL/GenBank/DDBJ whole genome shotgun (WGS) entry which is preliminary data.</text>
</comment>
<evidence type="ECO:0000313" key="2">
    <source>
        <dbReference type="Proteomes" id="UP000030949"/>
    </source>
</evidence>
<reference evidence="2" key="1">
    <citation type="submission" date="2015-03" db="EMBL/GenBank/DDBJ databases">
        <title>Pseudomonas frederiksbergensis hydrocarbon degrader.</title>
        <authorList>
            <person name="Brown L.M."/>
            <person name="Ruiz O.N."/>
            <person name="Mueller S."/>
            <person name="Gunasekera T.S."/>
        </authorList>
    </citation>
    <scope>NUCLEOTIDE SEQUENCE [LARGE SCALE GENOMIC DNA]</scope>
    <source>
        <strain evidence="2">SI8</strain>
    </source>
</reference>
<gene>
    <name evidence="1" type="ORF">JZ00_00575</name>
</gene>
<dbReference type="SUPFAM" id="SSF51735">
    <property type="entry name" value="NAD(P)-binding Rossmann-fold domains"/>
    <property type="match status" value="1"/>
</dbReference>
<organism evidence="1 2">
    <name type="scientific">Pseudomonas frederiksbergensis</name>
    <dbReference type="NCBI Taxonomy" id="104087"/>
    <lineage>
        <taxon>Bacteria</taxon>
        <taxon>Pseudomonadati</taxon>
        <taxon>Pseudomonadota</taxon>
        <taxon>Gammaproteobacteria</taxon>
        <taxon>Pseudomonadales</taxon>
        <taxon>Pseudomonadaceae</taxon>
        <taxon>Pseudomonas</taxon>
    </lineage>
</organism>
<dbReference type="EMBL" id="JQGJ01000001">
    <property type="protein sequence ID" value="KHK66361.1"/>
    <property type="molecule type" value="Genomic_DNA"/>
</dbReference>
<name>A0A0B1ZAV3_9PSED</name>
<protein>
    <submittedName>
        <fullName evidence="1">Saccharopine dehydrogenase</fullName>
    </submittedName>
</protein>
<sequence>MTLNPILFMGGAGAIGHHTARALRAAYPDVPLLIGGRDLAKAQRTAEQLGGAQAVVIDSSAEDLGLGDRAVSAVVVFYMDHALAGLRFAQQRGVPHLSISSGVFEIAPEIAMYMHTPGASAVVLGYEWMVGATTVSTLSIAREFRRIGAIRIDALVDEQDTGGPTVASDFEHLNKMLPAALTRRDGLFVWREGEDSKTRFQALDGTEIEASGFSSIDVAGLAAATGAPNVQFNIGIGVSSSRRQGQPMSTEIIIELAGEDLAGNPLRTRHAVVHPAGTAPLTGLSVAMNLERLLGLDGQPAMPPGLYFPYQLLDAEAYLERLKGEGGELRRLQVG</sequence>
<accession>A0A0B1ZAV3</accession>
<evidence type="ECO:0000313" key="1">
    <source>
        <dbReference type="EMBL" id="KHK66361.1"/>
    </source>
</evidence>